<proteinExistence type="predicted"/>
<reference evidence="1" key="1">
    <citation type="submission" date="2019-10" db="EMBL/GenBank/DDBJ databases">
        <title>Shewanella sp. YLB-07 whole genome sequence.</title>
        <authorList>
            <person name="Yu L."/>
        </authorList>
    </citation>
    <scope>NUCLEOTIDE SEQUENCE [LARGE SCALE GENOMIC DNA]</scope>
    <source>
        <strain evidence="1">YLB-08</strain>
    </source>
</reference>
<accession>A0A7S9IXX0</accession>
<sequence>MFELIVTVNTMINSLKNASNFITTFLGVLTMSYTGMQHVYWQTTWFCTESLRGGLYPMSFKG</sequence>
<dbReference type="EMBL" id="CP045503">
    <property type="protein sequence ID" value="QPG57023.1"/>
    <property type="molecule type" value="Genomic_DNA"/>
</dbReference>
<protein>
    <submittedName>
        <fullName evidence="1">Uncharacterized protein</fullName>
    </submittedName>
</protein>
<organism evidence="1">
    <name type="scientific">Shewanella eurypsychrophilus</name>
    <dbReference type="NCBI Taxonomy" id="2593656"/>
    <lineage>
        <taxon>Bacteria</taxon>
        <taxon>Pseudomonadati</taxon>
        <taxon>Pseudomonadota</taxon>
        <taxon>Gammaproteobacteria</taxon>
        <taxon>Alteromonadales</taxon>
        <taxon>Shewanellaceae</taxon>
        <taxon>Shewanella</taxon>
    </lineage>
</organism>
<evidence type="ECO:0000313" key="1">
    <source>
        <dbReference type="EMBL" id="QPG57023.1"/>
    </source>
</evidence>
<name>A0A7S9IXX0_9GAMM</name>
<gene>
    <name evidence="1" type="ORF">FM038_005920</name>
</gene>
<dbReference type="AlphaFoldDB" id="A0A7S9IXX0"/>